<reference evidence="3" key="1">
    <citation type="submission" date="2016-07" db="EMBL/GenBank/DDBJ databases">
        <title>De novo transcriptome assembly of four accessions of the metal hyperaccumulator plant Noccaea caerulescens.</title>
        <authorList>
            <person name="Blande D."/>
            <person name="Halimaa P."/>
            <person name="Tervahauta A.I."/>
            <person name="Aarts M.G."/>
            <person name="Karenlampi S.O."/>
        </authorList>
    </citation>
    <scope>NUCLEOTIDE SEQUENCE</scope>
</reference>
<feature type="domain" description="Retrovirus-related Pol polyprotein from transposon TNT 1-94-like beta-barrel" evidence="2">
    <location>
        <begin position="334"/>
        <end position="385"/>
    </location>
</feature>
<feature type="compositionally biased region" description="Polar residues" evidence="1">
    <location>
        <begin position="276"/>
        <end position="285"/>
    </location>
</feature>
<organism evidence="3">
    <name type="scientific">Noccaea caerulescens</name>
    <name type="common">Alpine penny-cress</name>
    <name type="synonym">Thlaspi caerulescens</name>
    <dbReference type="NCBI Taxonomy" id="107243"/>
    <lineage>
        <taxon>Eukaryota</taxon>
        <taxon>Viridiplantae</taxon>
        <taxon>Streptophyta</taxon>
        <taxon>Embryophyta</taxon>
        <taxon>Tracheophyta</taxon>
        <taxon>Spermatophyta</taxon>
        <taxon>Magnoliopsida</taxon>
        <taxon>eudicotyledons</taxon>
        <taxon>Gunneridae</taxon>
        <taxon>Pentapetalae</taxon>
        <taxon>rosids</taxon>
        <taxon>malvids</taxon>
        <taxon>Brassicales</taxon>
        <taxon>Brassicaceae</taxon>
        <taxon>Coluteocarpeae</taxon>
        <taxon>Noccaea</taxon>
    </lineage>
</organism>
<evidence type="ECO:0000313" key="3">
    <source>
        <dbReference type="EMBL" id="JAU37360.1"/>
    </source>
</evidence>
<evidence type="ECO:0000259" key="2">
    <source>
        <dbReference type="Pfam" id="PF22936"/>
    </source>
</evidence>
<evidence type="ECO:0000256" key="1">
    <source>
        <dbReference type="SAM" id="MobiDB-lite"/>
    </source>
</evidence>
<dbReference type="AlphaFoldDB" id="A0A1J3F4F3"/>
<dbReference type="InterPro" id="IPR054722">
    <property type="entry name" value="PolX-like_BBD"/>
</dbReference>
<proteinExistence type="predicted"/>
<accession>A0A1J3F4F3</accession>
<dbReference type="PANTHER" id="PTHR47481:SF10">
    <property type="entry name" value="COPIA-LIKE POLYPROTEIN_RETROTRANSPOSON"/>
    <property type="match status" value="1"/>
</dbReference>
<dbReference type="Pfam" id="PF22936">
    <property type="entry name" value="Pol_BBD"/>
    <property type="match status" value="1"/>
</dbReference>
<feature type="region of interest" description="Disordered" evidence="1">
    <location>
        <begin position="226"/>
        <end position="289"/>
    </location>
</feature>
<gene>
    <name evidence="3" type="ORF">LC_TR14025_c0_g1_i1_g.48384</name>
</gene>
<name>A0A1J3F4F3_NOCCA</name>
<protein>
    <recommendedName>
        <fullName evidence="2">Retrovirus-related Pol polyprotein from transposon TNT 1-94-like beta-barrel domain-containing protein</fullName>
    </recommendedName>
</protein>
<dbReference type="Pfam" id="PF14223">
    <property type="entry name" value="Retrotran_gag_2"/>
    <property type="match status" value="1"/>
</dbReference>
<feature type="compositionally biased region" description="Polar residues" evidence="1">
    <location>
        <begin position="226"/>
        <end position="235"/>
    </location>
</feature>
<dbReference type="PANTHER" id="PTHR47481">
    <property type="match status" value="1"/>
</dbReference>
<sequence length="394" mass="43250">MADPLSPYPFPSNVHVLSSVTLKLSDSNYLLWKTQFESLLSSQKLIGFVNGTVAAPPSTHTVVTGNVTTVEANPVFDSWFCTDQLVRSWLFGTLSEEVLGYVHNLSTSREIWLSLAENFNQSSLAREFSLRRNLQGLTKKGKTLMEYCRELKTICDSLASIGKPVDESMKIFGFLNGLGREYDPVTTGIQRDLSKQPPPTFHDVVTEVQAYDLKLKSYEADEATNTHLAFNTQRSDYNDGYKSGSPSYNPHQRGTRGRFGQNRGRGGYTSRGRGFSQHQTPQTGTGERPVCQICGRIGHTAVKCYNRFDNNYQGQAAAQAFSALQVSEVTGKEWYPDSGASAHITATKDNLQTSTPYEGNETIMVADGTYIPITHVGSANITSATESSSKGSSG</sequence>
<dbReference type="EMBL" id="GEVK01015472">
    <property type="protein sequence ID" value="JAU37360.1"/>
    <property type="molecule type" value="Transcribed_RNA"/>
</dbReference>